<dbReference type="InterPro" id="IPR035906">
    <property type="entry name" value="MetI-like_sf"/>
</dbReference>
<keyword evidence="2 7" id="KW-0813">Transport</keyword>
<dbReference type="CDD" id="cd06261">
    <property type="entry name" value="TM_PBP2"/>
    <property type="match status" value="1"/>
</dbReference>
<dbReference type="AlphaFoldDB" id="A0A222G7F0"/>
<dbReference type="OrthoDB" id="7852521at2"/>
<dbReference type="PANTHER" id="PTHR30183">
    <property type="entry name" value="MOLYBDENUM TRANSPORT SYSTEM PERMEASE PROTEIN MODB"/>
    <property type="match status" value="1"/>
</dbReference>
<evidence type="ECO:0000256" key="4">
    <source>
        <dbReference type="ARBA" id="ARBA00022692"/>
    </source>
</evidence>
<dbReference type="SUPFAM" id="SSF161098">
    <property type="entry name" value="MetI-like"/>
    <property type="match status" value="2"/>
</dbReference>
<dbReference type="Pfam" id="PF00528">
    <property type="entry name" value="BPD_transp_1"/>
    <property type="match status" value="1"/>
</dbReference>
<dbReference type="Gene3D" id="1.10.3720.10">
    <property type="entry name" value="MetI-like"/>
    <property type="match status" value="2"/>
</dbReference>
<keyword evidence="4 7" id="KW-0812">Transmembrane</keyword>
<feature type="transmembrane region" description="Helical" evidence="7">
    <location>
        <begin position="318"/>
        <end position="349"/>
    </location>
</feature>
<dbReference type="InterPro" id="IPR000515">
    <property type="entry name" value="MetI-like"/>
</dbReference>
<evidence type="ECO:0000256" key="5">
    <source>
        <dbReference type="ARBA" id="ARBA00022989"/>
    </source>
</evidence>
<proteinExistence type="inferred from homology"/>
<evidence type="ECO:0000256" key="2">
    <source>
        <dbReference type="ARBA" id="ARBA00022448"/>
    </source>
</evidence>
<feature type="transmembrane region" description="Helical" evidence="7">
    <location>
        <begin position="276"/>
        <end position="297"/>
    </location>
</feature>
<feature type="transmembrane region" description="Helical" evidence="7">
    <location>
        <begin position="549"/>
        <end position="569"/>
    </location>
</feature>
<accession>A0A222G7F0</accession>
<feature type="transmembrane region" description="Helical" evidence="7">
    <location>
        <begin position="28"/>
        <end position="54"/>
    </location>
</feature>
<comment type="subcellular location">
    <subcellularLocation>
        <location evidence="1 7">Cell membrane</location>
        <topology evidence="1 7">Multi-pass membrane protein</topology>
    </subcellularLocation>
</comment>
<comment type="similarity">
    <text evidence="7">Belongs to the binding-protein-dependent transport system permease family.</text>
</comment>
<protein>
    <submittedName>
        <fullName evidence="9">ABC transporter permease</fullName>
    </submittedName>
</protein>
<dbReference type="PANTHER" id="PTHR30183:SF6">
    <property type="entry name" value="INNER MEMBRANE ABC TRANSPORTER PERMEASE PROTEIN YNJC"/>
    <property type="match status" value="1"/>
</dbReference>
<feature type="transmembrane region" description="Helical" evidence="7">
    <location>
        <begin position="116"/>
        <end position="145"/>
    </location>
</feature>
<name>A0A222G7F0_9GAMM</name>
<dbReference type="Proteomes" id="UP000202259">
    <property type="component" value="Chromosome"/>
</dbReference>
<dbReference type="GO" id="GO:0055085">
    <property type="term" value="P:transmembrane transport"/>
    <property type="evidence" value="ECO:0007669"/>
    <property type="project" value="InterPro"/>
</dbReference>
<dbReference type="EMBL" id="CP020465">
    <property type="protein sequence ID" value="ASP47304.1"/>
    <property type="molecule type" value="Genomic_DNA"/>
</dbReference>
<evidence type="ECO:0000313" key="10">
    <source>
        <dbReference type="Proteomes" id="UP000202259"/>
    </source>
</evidence>
<feature type="domain" description="ABC transmembrane type-1" evidence="8">
    <location>
        <begin position="378"/>
        <end position="567"/>
    </location>
</feature>
<evidence type="ECO:0000256" key="6">
    <source>
        <dbReference type="ARBA" id="ARBA00023136"/>
    </source>
</evidence>
<evidence type="ECO:0000256" key="7">
    <source>
        <dbReference type="RuleBase" id="RU363032"/>
    </source>
</evidence>
<dbReference type="PROSITE" id="PS50928">
    <property type="entry name" value="ABC_TM1"/>
    <property type="match status" value="2"/>
</dbReference>
<keyword evidence="6 7" id="KW-0472">Membrane</keyword>
<evidence type="ECO:0000259" key="8">
    <source>
        <dbReference type="PROSITE" id="PS50928"/>
    </source>
</evidence>
<gene>
    <name evidence="9" type="ORF">B5D82_05725</name>
</gene>
<feature type="transmembrane region" description="Helical" evidence="7">
    <location>
        <begin position="165"/>
        <end position="190"/>
    </location>
</feature>
<dbReference type="GO" id="GO:0005886">
    <property type="term" value="C:plasma membrane"/>
    <property type="evidence" value="ECO:0007669"/>
    <property type="project" value="UniProtKB-SubCell"/>
</dbReference>
<feature type="transmembrane region" description="Helical" evidence="7">
    <location>
        <begin position="202"/>
        <end position="221"/>
    </location>
</feature>
<evidence type="ECO:0000256" key="3">
    <source>
        <dbReference type="ARBA" id="ARBA00022475"/>
    </source>
</evidence>
<sequence length="587" mass="64483">MSNSLITKTKTKTRDSFFSTIVNISPKLLMTILILPVLGGLLGVILPAFGWLPALDKTQFNLQGFEQLMQTPGIAQMIGLSFFTSIVSGLLAFIITLLLIATYFDSPWLARIQRLLGPILVIPHAAAAIAIAFLITPSGMIARLLSPWITGWQSPIDWLLPHDPYGISIIMGLTLKELPFLLLMTLSAIAQPALNIKLRAQYRLALSLGYYPMTAFFKAVLPNIYPLMRLPILAILAYASASVEMPLILGPNTPPTLAVAIMNWFHDVDLSLRIKASAGALLQLLITVAVLITWWILEKLTLAITCKSLSNGQRQYGDILWAKVISIFTVLLISSIALALLGMVFWSFAGYWQFPLALPEQWVLLHWKSALIQVQTPIINSLSIGLVSTSVAVILTLLTLEFEKQNGAQLSNYSSLIIYLPLMIPSIAFLFGLVWLQEALHSKTTFINVALAHLLFVLPYVFLSLATSYRKLDPRYAQVAASLGASPLKIFLQVSLPQLLMPILMASALGLAISFSQYLPTILVGGGRLNTVTTEAVSLANGASRRTSAVYALIQMLLPAIAFSMIWLVSTRQNKQRAQQMKTEVTL</sequence>
<feature type="transmembrane region" description="Helical" evidence="7">
    <location>
        <begin position="74"/>
        <end position="104"/>
    </location>
</feature>
<feature type="domain" description="ABC transmembrane type-1" evidence="8">
    <location>
        <begin position="74"/>
        <end position="293"/>
    </location>
</feature>
<organism evidence="9 10">
    <name type="scientific">Cognaticolwellia beringensis</name>
    <dbReference type="NCBI Taxonomy" id="1967665"/>
    <lineage>
        <taxon>Bacteria</taxon>
        <taxon>Pseudomonadati</taxon>
        <taxon>Pseudomonadota</taxon>
        <taxon>Gammaproteobacteria</taxon>
        <taxon>Alteromonadales</taxon>
        <taxon>Colwelliaceae</taxon>
        <taxon>Cognaticolwellia</taxon>
    </lineage>
</organism>
<reference evidence="9 10" key="1">
    <citation type="submission" date="2017-08" db="EMBL/GenBank/DDBJ databases">
        <title>Complete genome of Colwellia sp. NB097-1, a psychrophile bacterium ioslated from Bering Sea.</title>
        <authorList>
            <person name="Chen X."/>
        </authorList>
    </citation>
    <scope>NUCLEOTIDE SEQUENCE [LARGE SCALE GENOMIC DNA]</scope>
    <source>
        <strain evidence="9 10">NB097-1</strain>
    </source>
</reference>
<dbReference type="KEGG" id="cber:B5D82_05725"/>
<evidence type="ECO:0000313" key="9">
    <source>
        <dbReference type="EMBL" id="ASP47304.1"/>
    </source>
</evidence>
<feature type="transmembrane region" description="Helical" evidence="7">
    <location>
        <begin position="446"/>
        <end position="466"/>
    </location>
</feature>
<feature type="transmembrane region" description="Helical" evidence="7">
    <location>
        <begin position="378"/>
        <end position="400"/>
    </location>
</feature>
<keyword evidence="5 7" id="KW-1133">Transmembrane helix</keyword>
<dbReference type="RefSeq" id="WP_081149884.1">
    <property type="nucleotide sequence ID" value="NZ_CP020465.1"/>
</dbReference>
<evidence type="ECO:0000256" key="1">
    <source>
        <dbReference type="ARBA" id="ARBA00004651"/>
    </source>
</evidence>
<keyword evidence="3" id="KW-1003">Cell membrane</keyword>
<feature type="transmembrane region" description="Helical" evidence="7">
    <location>
        <begin position="412"/>
        <end position="434"/>
    </location>
</feature>
<feature type="transmembrane region" description="Helical" evidence="7">
    <location>
        <begin position="499"/>
        <end position="519"/>
    </location>
</feature>
<keyword evidence="10" id="KW-1185">Reference proteome</keyword>